<accession>A0A0F9TWS5</accession>
<evidence type="ECO:0000313" key="1">
    <source>
        <dbReference type="EMBL" id="KKN85480.1"/>
    </source>
</evidence>
<protein>
    <submittedName>
        <fullName evidence="1">Uncharacterized protein</fullName>
    </submittedName>
</protein>
<sequence>MKKFAFNGRNYQIENGLVHSVDNSQDFTTLDPVYRGDNVILDGHCDALGFKLYDRPSGIRAYGNQLGSRSK</sequence>
<gene>
    <name evidence="1" type="ORF">LCGC14_0277990</name>
</gene>
<dbReference type="AlphaFoldDB" id="A0A0F9TWS5"/>
<proteinExistence type="predicted"/>
<reference evidence="1" key="1">
    <citation type="journal article" date="2015" name="Nature">
        <title>Complex archaea that bridge the gap between prokaryotes and eukaryotes.</title>
        <authorList>
            <person name="Spang A."/>
            <person name="Saw J.H."/>
            <person name="Jorgensen S.L."/>
            <person name="Zaremba-Niedzwiedzka K."/>
            <person name="Martijn J."/>
            <person name="Lind A.E."/>
            <person name="van Eijk R."/>
            <person name="Schleper C."/>
            <person name="Guy L."/>
            <person name="Ettema T.J."/>
        </authorList>
    </citation>
    <scope>NUCLEOTIDE SEQUENCE</scope>
</reference>
<name>A0A0F9TWS5_9ZZZZ</name>
<organism evidence="1">
    <name type="scientific">marine sediment metagenome</name>
    <dbReference type="NCBI Taxonomy" id="412755"/>
    <lineage>
        <taxon>unclassified sequences</taxon>
        <taxon>metagenomes</taxon>
        <taxon>ecological metagenomes</taxon>
    </lineage>
</organism>
<comment type="caution">
    <text evidence="1">The sequence shown here is derived from an EMBL/GenBank/DDBJ whole genome shotgun (WGS) entry which is preliminary data.</text>
</comment>
<dbReference type="EMBL" id="LAZR01000158">
    <property type="protein sequence ID" value="KKN85480.1"/>
    <property type="molecule type" value="Genomic_DNA"/>
</dbReference>